<keyword evidence="2" id="KW-1185">Reference proteome</keyword>
<evidence type="ECO:0000313" key="2">
    <source>
        <dbReference type="Proteomes" id="UP000001304"/>
    </source>
</evidence>
<reference evidence="1 2" key="1">
    <citation type="journal article" date="2010" name="Stand. Genomic Sci.">
        <title>Complete genome sequence of Ignisphaera aggregans type strain (AQ1.S1).</title>
        <authorList>
            <person name="Goker M."/>
            <person name="Held B."/>
            <person name="Lapidus A."/>
            <person name="Nolan M."/>
            <person name="Spring S."/>
            <person name="Yasawong M."/>
            <person name="Lucas S."/>
            <person name="Glavina Del Rio T."/>
            <person name="Tice H."/>
            <person name="Cheng J.F."/>
            <person name="Goodwin L."/>
            <person name="Tapia R."/>
            <person name="Pitluck S."/>
            <person name="Liolios K."/>
            <person name="Ivanova N."/>
            <person name="Mavromatis K."/>
            <person name="Mikhailova N."/>
            <person name="Pati A."/>
            <person name="Chen A."/>
            <person name="Palaniappan K."/>
            <person name="Brambilla E."/>
            <person name="Land M."/>
            <person name="Hauser L."/>
            <person name="Chang Y.J."/>
            <person name="Jeffries C.D."/>
            <person name="Brettin T."/>
            <person name="Detter J.C."/>
            <person name="Han C."/>
            <person name="Rohde M."/>
            <person name="Sikorski J."/>
            <person name="Woyke T."/>
            <person name="Bristow J."/>
            <person name="Eisen J.A."/>
            <person name="Markowitz V."/>
            <person name="Hugenholtz P."/>
            <person name="Kyrpides N.C."/>
            <person name="Klenk H.P."/>
        </authorList>
    </citation>
    <scope>NUCLEOTIDE SEQUENCE [LARGE SCALE GENOMIC DNA]</scope>
    <source>
        <strain evidence="2">DSM 17230 / JCM 13409 / AQ1.S1</strain>
    </source>
</reference>
<protein>
    <submittedName>
        <fullName evidence="1">Uncharacterized protein</fullName>
    </submittedName>
</protein>
<dbReference type="KEGG" id="iag:Igag_0596"/>
<organism evidence="1 2">
    <name type="scientific">Ignisphaera aggregans (strain DSM 17230 / JCM 13409 / AQ1.S1)</name>
    <dbReference type="NCBI Taxonomy" id="583356"/>
    <lineage>
        <taxon>Archaea</taxon>
        <taxon>Thermoproteota</taxon>
        <taxon>Thermoprotei</taxon>
        <taxon>Desulfurococcales</taxon>
        <taxon>Desulfurococcaceae</taxon>
        <taxon>Ignisphaera</taxon>
    </lineage>
</organism>
<dbReference type="AlphaFoldDB" id="E0SSF8"/>
<dbReference type="EMBL" id="CP002098">
    <property type="protein sequence ID" value="ADM27430.1"/>
    <property type="molecule type" value="Genomic_DNA"/>
</dbReference>
<dbReference type="STRING" id="583356.Igag_0596"/>
<dbReference type="BioCyc" id="IAGG583356:GHAH-596-MONOMER"/>
<dbReference type="Proteomes" id="UP000001304">
    <property type="component" value="Chromosome"/>
</dbReference>
<evidence type="ECO:0000313" key="1">
    <source>
        <dbReference type="EMBL" id="ADM27430.1"/>
    </source>
</evidence>
<accession>E0SSF8</accession>
<sequence length="155" mass="17104">MDRAVLALVAISMAIAISIPLAIYLLYPEEASALEDVIEYISNESSPYIRESPRFVKGVAIAVFGRNVFGGRGYIAVDRMNRIVFRYDETSIDVVIGRSYIDISTGRVIGRDMLIHILSSGNNISVKGYVVETPRGRVLVPIEIVVDGHIYVASR</sequence>
<name>E0SSF8_IGNAA</name>
<proteinExistence type="predicted"/>
<dbReference type="HOGENOM" id="CLU_1691524_0_0_2"/>
<gene>
    <name evidence="1" type="ordered locus">Igag_0596</name>
</gene>